<keyword evidence="2" id="KW-1185">Reference proteome</keyword>
<proteinExistence type="predicted"/>
<organism evidence="1 2">
    <name type="scientific">Vigna angularis var. angularis</name>
    <dbReference type="NCBI Taxonomy" id="157739"/>
    <lineage>
        <taxon>Eukaryota</taxon>
        <taxon>Viridiplantae</taxon>
        <taxon>Streptophyta</taxon>
        <taxon>Embryophyta</taxon>
        <taxon>Tracheophyta</taxon>
        <taxon>Spermatophyta</taxon>
        <taxon>Magnoliopsida</taxon>
        <taxon>eudicotyledons</taxon>
        <taxon>Gunneridae</taxon>
        <taxon>Pentapetalae</taxon>
        <taxon>rosids</taxon>
        <taxon>fabids</taxon>
        <taxon>Fabales</taxon>
        <taxon>Fabaceae</taxon>
        <taxon>Papilionoideae</taxon>
        <taxon>50 kb inversion clade</taxon>
        <taxon>NPAAA clade</taxon>
        <taxon>indigoferoid/millettioid clade</taxon>
        <taxon>Phaseoleae</taxon>
        <taxon>Vigna</taxon>
    </lineage>
</organism>
<dbReference type="Proteomes" id="UP000291084">
    <property type="component" value="Chromosome 7"/>
</dbReference>
<protein>
    <submittedName>
        <fullName evidence="1">Uncharacterized protein</fullName>
    </submittedName>
</protein>
<reference evidence="1 2" key="1">
    <citation type="journal article" date="2015" name="Sci. Rep.">
        <title>The power of single molecule real-time sequencing technology in the de novo assembly of a eukaryotic genome.</title>
        <authorList>
            <person name="Sakai H."/>
            <person name="Naito K."/>
            <person name="Ogiso-Tanaka E."/>
            <person name="Takahashi Y."/>
            <person name="Iseki K."/>
            <person name="Muto C."/>
            <person name="Satou K."/>
            <person name="Teruya K."/>
            <person name="Shiroma A."/>
            <person name="Shimoji M."/>
            <person name="Hirano T."/>
            <person name="Itoh T."/>
            <person name="Kaga A."/>
            <person name="Tomooka N."/>
        </authorList>
    </citation>
    <scope>NUCLEOTIDE SEQUENCE [LARGE SCALE GENOMIC DNA]</scope>
    <source>
        <strain evidence="2">cv. Shumari</strain>
    </source>
</reference>
<sequence>MLNIRAVNEEAYKYLIAIPPRYWSRSRFRTQAMCDTLDNNISEGFNSVLVQSRAKPIITMLDDIRLYLMKRWVMNRTKVASMDFDVCPKINKRLMKECNLSRYWIPR</sequence>
<accession>A0A0S3SHT3</accession>
<dbReference type="EMBL" id="AP015040">
    <property type="protein sequence ID" value="BAT92344.1"/>
    <property type="molecule type" value="Genomic_DNA"/>
</dbReference>
<evidence type="ECO:0000313" key="2">
    <source>
        <dbReference type="Proteomes" id="UP000291084"/>
    </source>
</evidence>
<name>A0A0S3SHT3_PHAAN</name>
<dbReference type="AlphaFoldDB" id="A0A0S3SHT3"/>
<dbReference type="PANTHER" id="PTHR31973">
    <property type="entry name" value="POLYPROTEIN, PUTATIVE-RELATED"/>
    <property type="match status" value="1"/>
</dbReference>
<dbReference type="OrthoDB" id="1937322at2759"/>
<gene>
    <name evidence="1" type="primary">Vigan.07G104200</name>
    <name evidence="1" type="ORF">VIGAN_07104200</name>
</gene>
<evidence type="ECO:0000313" key="1">
    <source>
        <dbReference type="EMBL" id="BAT92344.1"/>
    </source>
</evidence>
<dbReference type="PANTHER" id="PTHR31973:SF198">
    <property type="entry name" value="TRANSCRIPTION FACTOR INTERACTOR AND REGULATOR CCHC(ZN) FAMILY"/>
    <property type="match status" value="1"/>
</dbReference>